<comment type="caution">
    <text evidence="1">The sequence shown here is derived from an EMBL/GenBank/DDBJ whole genome shotgun (WGS) entry which is preliminary data.</text>
</comment>
<dbReference type="EMBL" id="JAHRIN010008782">
    <property type="protein sequence ID" value="MEQ2193923.1"/>
    <property type="molecule type" value="Genomic_DNA"/>
</dbReference>
<organism evidence="1 2">
    <name type="scientific">Xenoophorus captivus</name>
    <dbReference type="NCBI Taxonomy" id="1517983"/>
    <lineage>
        <taxon>Eukaryota</taxon>
        <taxon>Metazoa</taxon>
        <taxon>Chordata</taxon>
        <taxon>Craniata</taxon>
        <taxon>Vertebrata</taxon>
        <taxon>Euteleostomi</taxon>
        <taxon>Actinopterygii</taxon>
        <taxon>Neopterygii</taxon>
        <taxon>Teleostei</taxon>
        <taxon>Neoteleostei</taxon>
        <taxon>Acanthomorphata</taxon>
        <taxon>Ovalentaria</taxon>
        <taxon>Atherinomorphae</taxon>
        <taxon>Cyprinodontiformes</taxon>
        <taxon>Goodeidae</taxon>
        <taxon>Xenoophorus</taxon>
    </lineage>
</organism>
<protein>
    <submittedName>
        <fullName evidence="1">Uncharacterized protein</fullName>
    </submittedName>
</protein>
<reference evidence="1 2" key="1">
    <citation type="submission" date="2021-06" db="EMBL/GenBank/DDBJ databases">
        <authorList>
            <person name="Palmer J.M."/>
        </authorList>
    </citation>
    <scope>NUCLEOTIDE SEQUENCE [LARGE SCALE GENOMIC DNA]</scope>
    <source>
        <strain evidence="1 2">XC_2019</strain>
        <tissue evidence="1">Muscle</tissue>
    </source>
</reference>
<name>A0ABV0QDN8_9TELE</name>
<evidence type="ECO:0000313" key="1">
    <source>
        <dbReference type="EMBL" id="MEQ2193923.1"/>
    </source>
</evidence>
<proteinExistence type="predicted"/>
<gene>
    <name evidence="1" type="ORF">XENOCAPTIV_018108</name>
</gene>
<accession>A0ABV0QDN8</accession>
<evidence type="ECO:0000313" key="2">
    <source>
        <dbReference type="Proteomes" id="UP001434883"/>
    </source>
</evidence>
<keyword evidence="2" id="KW-1185">Reference proteome</keyword>
<sequence>MEILISFYTSSWLPYTLLNDLNPCENLWQRSETSVRENWCPATFRCAPGHTHLKSSVSLASSQGLHSYAKKVSFESDVTFSADTTRRCRNPGLEHTSLIITFSDKLNSGFSLPEINFHILPFLY</sequence>
<dbReference type="Proteomes" id="UP001434883">
    <property type="component" value="Unassembled WGS sequence"/>
</dbReference>